<evidence type="ECO:0000313" key="1">
    <source>
        <dbReference type="EMBL" id="KAK9842438.1"/>
    </source>
</evidence>
<dbReference type="InterPro" id="IPR044974">
    <property type="entry name" value="Disease_R_plants"/>
</dbReference>
<organism evidence="1 2">
    <name type="scientific">Elliptochloris bilobata</name>
    <dbReference type="NCBI Taxonomy" id="381761"/>
    <lineage>
        <taxon>Eukaryota</taxon>
        <taxon>Viridiplantae</taxon>
        <taxon>Chlorophyta</taxon>
        <taxon>core chlorophytes</taxon>
        <taxon>Trebouxiophyceae</taxon>
        <taxon>Trebouxiophyceae incertae sedis</taxon>
        <taxon>Elliptochloris clade</taxon>
        <taxon>Elliptochloris</taxon>
    </lineage>
</organism>
<dbReference type="PANTHER" id="PTHR11017:SF385">
    <property type="entry name" value="DISEASE RESISTANCE PROTEIN (TIR-NBS-LRR CLASS)-RELATED"/>
    <property type="match status" value="1"/>
</dbReference>
<dbReference type="AlphaFoldDB" id="A0AAW1S837"/>
<name>A0AAW1S837_9CHLO</name>
<reference evidence="1 2" key="1">
    <citation type="journal article" date="2024" name="Nat. Commun.">
        <title>Phylogenomics reveals the evolutionary origins of lichenization in chlorophyte algae.</title>
        <authorList>
            <person name="Puginier C."/>
            <person name="Libourel C."/>
            <person name="Otte J."/>
            <person name="Skaloud P."/>
            <person name="Haon M."/>
            <person name="Grisel S."/>
            <person name="Petersen M."/>
            <person name="Berrin J.G."/>
            <person name="Delaux P.M."/>
            <person name="Dal Grande F."/>
            <person name="Keller J."/>
        </authorList>
    </citation>
    <scope>NUCLEOTIDE SEQUENCE [LARGE SCALE GENOMIC DNA]</scope>
    <source>
        <strain evidence="1 2">SAG 245.80</strain>
    </source>
</reference>
<evidence type="ECO:0000313" key="2">
    <source>
        <dbReference type="Proteomes" id="UP001445335"/>
    </source>
</evidence>
<sequence length="123" mass="13757">MLSGADLRTHSENEGRNLLARHLGQRALIVSDDADNRDCGGLPLSLEVMGAHLNGSHNQPEKWWDALVKLRGARSLRRKGDRLFARLRISYESLDASEQQIFLDAACFFLGQAVETAKRVWLG</sequence>
<comment type="caution">
    <text evidence="1">The sequence shown here is derived from an EMBL/GenBank/DDBJ whole genome shotgun (WGS) entry which is preliminary data.</text>
</comment>
<dbReference type="PANTHER" id="PTHR11017">
    <property type="entry name" value="LEUCINE-RICH REPEAT-CONTAINING PROTEIN"/>
    <property type="match status" value="1"/>
</dbReference>
<proteinExistence type="predicted"/>
<dbReference type="Gene3D" id="1.10.8.430">
    <property type="entry name" value="Helical domain of apoptotic protease-activating factors"/>
    <property type="match status" value="1"/>
</dbReference>
<keyword evidence="2" id="KW-1185">Reference proteome</keyword>
<dbReference type="InterPro" id="IPR042197">
    <property type="entry name" value="Apaf_helical"/>
</dbReference>
<dbReference type="SUPFAM" id="SSF52540">
    <property type="entry name" value="P-loop containing nucleoside triphosphate hydrolases"/>
    <property type="match status" value="1"/>
</dbReference>
<gene>
    <name evidence="1" type="ORF">WJX81_000035</name>
</gene>
<protein>
    <submittedName>
        <fullName evidence="1">Uncharacterized protein</fullName>
    </submittedName>
</protein>
<dbReference type="EMBL" id="JALJOU010000007">
    <property type="protein sequence ID" value="KAK9842438.1"/>
    <property type="molecule type" value="Genomic_DNA"/>
</dbReference>
<dbReference type="InterPro" id="IPR027417">
    <property type="entry name" value="P-loop_NTPase"/>
</dbReference>
<dbReference type="GO" id="GO:0006952">
    <property type="term" value="P:defense response"/>
    <property type="evidence" value="ECO:0007669"/>
    <property type="project" value="InterPro"/>
</dbReference>
<accession>A0AAW1S837</accession>
<dbReference type="Proteomes" id="UP001445335">
    <property type="component" value="Unassembled WGS sequence"/>
</dbReference>